<dbReference type="EMBL" id="CAKOFQ010008884">
    <property type="protein sequence ID" value="CAH2016387.1"/>
    <property type="molecule type" value="Genomic_DNA"/>
</dbReference>
<protein>
    <submittedName>
        <fullName evidence="2">Uncharacterized protein</fullName>
    </submittedName>
</protein>
<accession>A0A9P0QB57</accession>
<keyword evidence="1" id="KW-0732">Signal</keyword>
<dbReference type="AlphaFoldDB" id="A0A9P0QB57"/>
<sequence>MTWIRVTVFCLSIASSFAAPANNELLDKDTKKKVTYVIDMESSKLLRLSNYYVNTEATVNDIAINSVSEEKKVEPLSPVYAQQPNEHQLQPASHEGSSVQISGITLGADTRHPAQPVAPATTENTPFKPPRAGGMFARLIDDIFQIPINVLQNGARLITSPFTSRPKSPEVVAHVS</sequence>
<gene>
    <name evidence="2" type="ORF">ACAOBT_LOCUS35324</name>
</gene>
<reference evidence="2" key="1">
    <citation type="submission" date="2022-03" db="EMBL/GenBank/DDBJ databases">
        <authorList>
            <person name="Sayadi A."/>
        </authorList>
    </citation>
    <scope>NUCLEOTIDE SEQUENCE</scope>
</reference>
<comment type="caution">
    <text evidence="2">The sequence shown here is derived from an EMBL/GenBank/DDBJ whole genome shotgun (WGS) entry which is preliminary data.</text>
</comment>
<feature type="chain" id="PRO_5040423378" evidence="1">
    <location>
        <begin position="19"/>
        <end position="176"/>
    </location>
</feature>
<evidence type="ECO:0000313" key="2">
    <source>
        <dbReference type="EMBL" id="CAH2016387.1"/>
    </source>
</evidence>
<proteinExistence type="predicted"/>
<feature type="signal peptide" evidence="1">
    <location>
        <begin position="1"/>
        <end position="18"/>
    </location>
</feature>
<evidence type="ECO:0000256" key="1">
    <source>
        <dbReference type="SAM" id="SignalP"/>
    </source>
</evidence>
<name>A0A9P0QB57_ACAOB</name>
<dbReference type="Proteomes" id="UP001152888">
    <property type="component" value="Unassembled WGS sequence"/>
</dbReference>
<dbReference type="OrthoDB" id="6621265at2759"/>
<evidence type="ECO:0000313" key="3">
    <source>
        <dbReference type="Proteomes" id="UP001152888"/>
    </source>
</evidence>
<keyword evidence="3" id="KW-1185">Reference proteome</keyword>
<organism evidence="2 3">
    <name type="scientific">Acanthoscelides obtectus</name>
    <name type="common">Bean weevil</name>
    <name type="synonym">Bruchus obtectus</name>
    <dbReference type="NCBI Taxonomy" id="200917"/>
    <lineage>
        <taxon>Eukaryota</taxon>
        <taxon>Metazoa</taxon>
        <taxon>Ecdysozoa</taxon>
        <taxon>Arthropoda</taxon>
        <taxon>Hexapoda</taxon>
        <taxon>Insecta</taxon>
        <taxon>Pterygota</taxon>
        <taxon>Neoptera</taxon>
        <taxon>Endopterygota</taxon>
        <taxon>Coleoptera</taxon>
        <taxon>Polyphaga</taxon>
        <taxon>Cucujiformia</taxon>
        <taxon>Chrysomeloidea</taxon>
        <taxon>Chrysomelidae</taxon>
        <taxon>Bruchinae</taxon>
        <taxon>Bruchini</taxon>
        <taxon>Acanthoscelides</taxon>
    </lineage>
</organism>